<dbReference type="Proteomes" id="UP001190700">
    <property type="component" value="Unassembled WGS sequence"/>
</dbReference>
<accession>A0AAE0FF22</accession>
<dbReference type="GO" id="GO:0016423">
    <property type="term" value="F:tRNA (guanine) methyltransferase activity"/>
    <property type="evidence" value="ECO:0007669"/>
    <property type="project" value="TreeGrafter"/>
</dbReference>
<dbReference type="SUPFAM" id="SSF53335">
    <property type="entry name" value="S-adenosyl-L-methionine-dependent methyltransferases"/>
    <property type="match status" value="1"/>
</dbReference>
<dbReference type="Pfam" id="PF01170">
    <property type="entry name" value="UPF0020"/>
    <property type="match status" value="1"/>
</dbReference>
<dbReference type="EMBL" id="LGRX02019479">
    <property type="protein sequence ID" value="KAK3258519.1"/>
    <property type="molecule type" value="Genomic_DNA"/>
</dbReference>
<dbReference type="AlphaFoldDB" id="A0AAE0FF22"/>
<name>A0AAE0FF22_9CHLO</name>
<sequence>MPAGEVGDLGTHAGGLASLAGLHPRIAWALGRAADIGPGDVVLDPMCGRGLILLESARQWSQGMYIGVDIDRAQLQDARENSAQARIGSAVTWMHGDCTALPLRDASVDVVICDLPFGKMHGSVEGNVVLYPKMLDEAARVVKPGGRAVLLTSDDNQTVMHEQVAADGHQRKKGNWKLQARNPLQIGCKMPTHIYLLCRMAAGNQEEETDSSPAWHKEAGWGAVRGKRKNYRQEWLKERPDME</sequence>
<evidence type="ECO:0000259" key="1">
    <source>
        <dbReference type="Pfam" id="PF01170"/>
    </source>
</evidence>
<organism evidence="2 3">
    <name type="scientific">Cymbomonas tetramitiformis</name>
    <dbReference type="NCBI Taxonomy" id="36881"/>
    <lineage>
        <taxon>Eukaryota</taxon>
        <taxon>Viridiplantae</taxon>
        <taxon>Chlorophyta</taxon>
        <taxon>Pyramimonadophyceae</taxon>
        <taxon>Pyramimonadales</taxon>
        <taxon>Pyramimonadaceae</taxon>
        <taxon>Cymbomonas</taxon>
    </lineage>
</organism>
<dbReference type="Gene3D" id="3.40.50.150">
    <property type="entry name" value="Vaccinia Virus protein VP39"/>
    <property type="match status" value="1"/>
</dbReference>
<evidence type="ECO:0000313" key="2">
    <source>
        <dbReference type="EMBL" id="KAK3258519.1"/>
    </source>
</evidence>
<dbReference type="GO" id="GO:0043527">
    <property type="term" value="C:tRNA methyltransferase complex"/>
    <property type="evidence" value="ECO:0007669"/>
    <property type="project" value="UniProtKB-ARBA"/>
</dbReference>
<evidence type="ECO:0000313" key="3">
    <source>
        <dbReference type="Proteomes" id="UP001190700"/>
    </source>
</evidence>
<gene>
    <name evidence="2" type="ORF">CYMTET_32441</name>
</gene>
<dbReference type="GO" id="GO:0030488">
    <property type="term" value="P:tRNA methylation"/>
    <property type="evidence" value="ECO:0007669"/>
    <property type="project" value="TreeGrafter"/>
</dbReference>
<dbReference type="PANTHER" id="PTHR14911">
    <property type="entry name" value="THUMP DOMAIN-CONTAINING"/>
    <property type="match status" value="1"/>
</dbReference>
<reference evidence="2 3" key="1">
    <citation type="journal article" date="2015" name="Genome Biol. Evol.">
        <title>Comparative Genomics of a Bacterivorous Green Alga Reveals Evolutionary Causalities and Consequences of Phago-Mixotrophic Mode of Nutrition.</title>
        <authorList>
            <person name="Burns J.A."/>
            <person name="Paasch A."/>
            <person name="Narechania A."/>
            <person name="Kim E."/>
        </authorList>
    </citation>
    <scope>NUCLEOTIDE SEQUENCE [LARGE SCALE GENOMIC DNA]</scope>
    <source>
        <strain evidence="2 3">PLY_AMNH</strain>
    </source>
</reference>
<feature type="domain" description="Ribosomal RNA large subunit methyltransferase K/L-like methyltransferase" evidence="1">
    <location>
        <begin position="20"/>
        <end position="157"/>
    </location>
</feature>
<dbReference type="InterPro" id="IPR000241">
    <property type="entry name" value="RlmKL-like_Mtase"/>
</dbReference>
<dbReference type="PANTHER" id="PTHR14911:SF13">
    <property type="entry name" value="TRNA (GUANINE(6)-N2)-METHYLTRANSFERASE THUMP3"/>
    <property type="match status" value="1"/>
</dbReference>
<dbReference type="FunFam" id="3.40.50.150:FF:000073">
    <property type="entry name" value="THUMP domain containing 3"/>
    <property type="match status" value="1"/>
</dbReference>
<dbReference type="InterPro" id="IPR029063">
    <property type="entry name" value="SAM-dependent_MTases_sf"/>
</dbReference>
<keyword evidence="3" id="KW-1185">Reference proteome</keyword>
<proteinExistence type="predicted"/>
<dbReference type="CDD" id="cd02440">
    <property type="entry name" value="AdoMet_MTases"/>
    <property type="match status" value="1"/>
</dbReference>
<protein>
    <recommendedName>
        <fullName evidence="1">Ribosomal RNA large subunit methyltransferase K/L-like methyltransferase domain-containing protein</fullName>
    </recommendedName>
</protein>
<comment type="caution">
    <text evidence="2">The sequence shown here is derived from an EMBL/GenBank/DDBJ whole genome shotgun (WGS) entry which is preliminary data.</text>
</comment>